<dbReference type="InterPro" id="IPR050228">
    <property type="entry name" value="Carboxylesterase_BioH"/>
</dbReference>
<proteinExistence type="predicted"/>
<dbReference type="GO" id="GO:0003824">
    <property type="term" value="F:catalytic activity"/>
    <property type="evidence" value="ECO:0007669"/>
    <property type="project" value="UniProtKB-ARBA"/>
</dbReference>
<accession>A0A4R2J5M4</accession>
<organism evidence="2 3">
    <name type="scientific">Kribbella antiqua</name>
    <dbReference type="NCBI Taxonomy" id="2512217"/>
    <lineage>
        <taxon>Bacteria</taxon>
        <taxon>Bacillati</taxon>
        <taxon>Actinomycetota</taxon>
        <taxon>Actinomycetes</taxon>
        <taxon>Propionibacteriales</taxon>
        <taxon>Kribbellaceae</taxon>
        <taxon>Kribbella</taxon>
    </lineage>
</organism>
<reference evidence="2 3" key="1">
    <citation type="journal article" date="2015" name="Stand. Genomic Sci.">
        <title>Genomic Encyclopedia of Bacterial and Archaeal Type Strains, Phase III: the genomes of soil and plant-associated and newly described type strains.</title>
        <authorList>
            <person name="Whitman W.B."/>
            <person name="Woyke T."/>
            <person name="Klenk H.P."/>
            <person name="Zhou Y."/>
            <person name="Lilburn T.G."/>
            <person name="Beck B.J."/>
            <person name="De Vos P."/>
            <person name="Vandamme P."/>
            <person name="Eisen J.A."/>
            <person name="Garrity G."/>
            <person name="Hugenholtz P."/>
            <person name="Kyrpides N.C."/>
        </authorList>
    </citation>
    <scope>NUCLEOTIDE SEQUENCE [LARGE SCALE GENOMIC DNA]</scope>
    <source>
        <strain evidence="2 3">VKM Ac-2541</strain>
    </source>
</reference>
<gene>
    <name evidence="2" type="ORF">EV646_101942</name>
</gene>
<evidence type="ECO:0000313" key="2">
    <source>
        <dbReference type="EMBL" id="TCO51946.1"/>
    </source>
</evidence>
<dbReference type="OrthoDB" id="8444301at2"/>
<dbReference type="InterPro" id="IPR000073">
    <property type="entry name" value="AB_hydrolase_1"/>
</dbReference>
<dbReference type="Gene3D" id="3.40.50.1820">
    <property type="entry name" value="alpha/beta hydrolase"/>
    <property type="match status" value="1"/>
</dbReference>
<evidence type="ECO:0000313" key="3">
    <source>
        <dbReference type="Proteomes" id="UP000295573"/>
    </source>
</evidence>
<dbReference type="SUPFAM" id="SSF53474">
    <property type="entry name" value="alpha/beta-Hydrolases"/>
    <property type="match status" value="1"/>
</dbReference>
<protein>
    <submittedName>
        <fullName evidence="2">Pimeloyl-ACP methyl ester carboxylesterase</fullName>
    </submittedName>
</protein>
<dbReference type="Proteomes" id="UP000295573">
    <property type="component" value="Unassembled WGS sequence"/>
</dbReference>
<sequence>MFGVRGRTAHLAWYRTDEAAAEVAFLHGFSDSAQCWEPLLGAMPGIRALAIDARGHGESGLPEEPLRYTAQRDDAALVLSSQPRDGGVVVVGHSMGAMSAAYLAASRPDLVRAVVLEDPPTGAPTGDQQDRSWSQPGWLEDLRALDLPSRMAAGRSEDPGWPDDELEPWAVSKAQLDPHLFDLPFQDAAPLTDLLAEITCPVLLIHGDTERGSLISAEYAERCAQAAAGEFRAVHIAGAGHSVRRDNRPQYIAELTTFL</sequence>
<dbReference type="InterPro" id="IPR029058">
    <property type="entry name" value="AB_hydrolase_fold"/>
</dbReference>
<dbReference type="PRINTS" id="PR00111">
    <property type="entry name" value="ABHYDROLASE"/>
</dbReference>
<dbReference type="RefSeq" id="WP_132144166.1">
    <property type="nucleotide sequence ID" value="NZ_SLWR01000001.1"/>
</dbReference>
<feature type="domain" description="AB hydrolase-1" evidence="1">
    <location>
        <begin position="25"/>
        <end position="253"/>
    </location>
</feature>
<dbReference type="EMBL" id="SLWR01000001">
    <property type="protein sequence ID" value="TCO51946.1"/>
    <property type="molecule type" value="Genomic_DNA"/>
</dbReference>
<dbReference type="PANTHER" id="PTHR43194">
    <property type="entry name" value="HYDROLASE ALPHA/BETA FOLD FAMILY"/>
    <property type="match status" value="1"/>
</dbReference>
<dbReference type="PANTHER" id="PTHR43194:SF2">
    <property type="entry name" value="PEROXISOMAL MEMBRANE PROTEIN LPX1"/>
    <property type="match status" value="1"/>
</dbReference>
<dbReference type="AlphaFoldDB" id="A0A4R2J5M4"/>
<evidence type="ECO:0000259" key="1">
    <source>
        <dbReference type="Pfam" id="PF12697"/>
    </source>
</evidence>
<name>A0A4R2J5M4_9ACTN</name>
<comment type="caution">
    <text evidence="2">The sequence shown here is derived from an EMBL/GenBank/DDBJ whole genome shotgun (WGS) entry which is preliminary data.</text>
</comment>
<keyword evidence="3" id="KW-1185">Reference proteome</keyword>
<dbReference type="Pfam" id="PF12697">
    <property type="entry name" value="Abhydrolase_6"/>
    <property type="match status" value="1"/>
</dbReference>